<evidence type="ECO:0008006" key="3">
    <source>
        <dbReference type="Google" id="ProtNLM"/>
    </source>
</evidence>
<accession>A0A1C4V6M1</accession>
<gene>
    <name evidence="1" type="ORF">GA0070558_10760</name>
</gene>
<dbReference type="EMBL" id="FMCW01000007">
    <property type="protein sequence ID" value="SCE79668.1"/>
    <property type="molecule type" value="Genomic_DNA"/>
</dbReference>
<name>A0A1C4V6M1_9ACTN</name>
<dbReference type="Proteomes" id="UP000199375">
    <property type="component" value="Unassembled WGS sequence"/>
</dbReference>
<reference evidence="1 2" key="1">
    <citation type="submission" date="2016-06" db="EMBL/GenBank/DDBJ databases">
        <authorList>
            <person name="Kjaerup R.B."/>
            <person name="Dalgaard T.S."/>
            <person name="Juul-Madsen H.R."/>
        </authorList>
    </citation>
    <scope>NUCLEOTIDE SEQUENCE [LARGE SCALE GENOMIC DNA]</scope>
    <source>
        <strain evidence="1 2">DSM 45626</strain>
    </source>
</reference>
<evidence type="ECO:0000313" key="2">
    <source>
        <dbReference type="Proteomes" id="UP000199375"/>
    </source>
</evidence>
<dbReference type="InterPro" id="IPR011008">
    <property type="entry name" value="Dimeric_a/b-barrel"/>
</dbReference>
<dbReference type="SUPFAM" id="SSF54909">
    <property type="entry name" value="Dimeric alpha+beta barrel"/>
    <property type="match status" value="1"/>
</dbReference>
<evidence type="ECO:0000313" key="1">
    <source>
        <dbReference type="EMBL" id="SCE79668.1"/>
    </source>
</evidence>
<dbReference type="Gene3D" id="3.30.70.100">
    <property type="match status" value="1"/>
</dbReference>
<proteinExistence type="predicted"/>
<sequence length="113" mass="12594">MAVNNRHLLLIHTSPFHGCENEFNHWYDDVHLAEVLAVPGFVGARRFVLPETAGERRRYVAIYEVETDDIAATMKRFEKARPAMSTTPALDPSSVAIELLTPVTPPVTPGQPQ</sequence>
<dbReference type="RefSeq" id="WP_091277619.1">
    <property type="nucleotide sequence ID" value="NZ_FMCW01000007.1"/>
</dbReference>
<dbReference type="AlphaFoldDB" id="A0A1C4V6M1"/>
<protein>
    <recommendedName>
        <fullName evidence="3">DUF4286 domain-containing protein</fullName>
    </recommendedName>
</protein>
<organism evidence="1 2">
    <name type="scientific">Micromonospora haikouensis</name>
    <dbReference type="NCBI Taxonomy" id="686309"/>
    <lineage>
        <taxon>Bacteria</taxon>
        <taxon>Bacillati</taxon>
        <taxon>Actinomycetota</taxon>
        <taxon>Actinomycetes</taxon>
        <taxon>Micromonosporales</taxon>
        <taxon>Micromonosporaceae</taxon>
        <taxon>Micromonospora</taxon>
    </lineage>
</organism>